<evidence type="ECO:0000256" key="7">
    <source>
        <dbReference type="ARBA" id="ARBA00023010"/>
    </source>
</evidence>
<accession>A0A1F7HL23</accession>
<dbReference type="PANTHER" id="PTHR33910:SF1">
    <property type="entry name" value="PROTEIN TRANSLOCASE SUBUNIT SECE"/>
    <property type="match status" value="1"/>
</dbReference>
<evidence type="ECO:0000256" key="6">
    <source>
        <dbReference type="ARBA" id="ARBA00022989"/>
    </source>
</evidence>
<evidence type="ECO:0000256" key="2">
    <source>
        <dbReference type="ARBA" id="ARBA00022448"/>
    </source>
</evidence>
<gene>
    <name evidence="9" type="primary">secE</name>
    <name evidence="10" type="ORF">A3D08_00030</name>
</gene>
<keyword evidence="2 9" id="KW-0813">Transport</keyword>
<dbReference type="GO" id="GO:0008320">
    <property type="term" value="F:protein transmembrane transporter activity"/>
    <property type="evidence" value="ECO:0007669"/>
    <property type="project" value="UniProtKB-UniRule"/>
</dbReference>
<keyword evidence="6 9" id="KW-1133">Transmembrane helix</keyword>
<evidence type="ECO:0000256" key="5">
    <source>
        <dbReference type="ARBA" id="ARBA00022927"/>
    </source>
</evidence>
<evidence type="ECO:0000313" key="10">
    <source>
        <dbReference type="EMBL" id="OGK31909.1"/>
    </source>
</evidence>
<keyword evidence="4 9" id="KW-0812">Transmembrane</keyword>
<dbReference type="Gene3D" id="1.20.5.1030">
    <property type="entry name" value="Preprotein translocase secy subunit"/>
    <property type="match status" value="1"/>
</dbReference>
<comment type="subunit">
    <text evidence="9">Component of the Sec protein translocase complex. Heterotrimer consisting of SecY, SecE and SecG subunits. The heterotrimers can form oligomers, although 1 heterotrimer is thought to be able to translocate proteins. Interacts with the ribosome. Interacts with SecDF, and other proteins may be involved. Interacts with SecA.</text>
</comment>
<sequence>MLKKIAGIQEELKQVTWPTRQETIELTVTVITISLIVAFFVGIIDISLAKILEIISQQ</sequence>
<dbReference type="EMBL" id="MFZT01000005">
    <property type="protein sequence ID" value="OGK31909.1"/>
    <property type="molecule type" value="Genomic_DNA"/>
</dbReference>
<evidence type="ECO:0000256" key="8">
    <source>
        <dbReference type="ARBA" id="ARBA00023136"/>
    </source>
</evidence>
<dbReference type="GO" id="GO:0009306">
    <property type="term" value="P:protein secretion"/>
    <property type="evidence" value="ECO:0007669"/>
    <property type="project" value="UniProtKB-UniRule"/>
</dbReference>
<evidence type="ECO:0000313" key="11">
    <source>
        <dbReference type="Proteomes" id="UP000178098"/>
    </source>
</evidence>
<dbReference type="PANTHER" id="PTHR33910">
    <property type="entry name" value="PROTEIN TRANSLOCASE SUBUNIT SECE"/>
    <property type="match status" value="1"/>
</dbReference>
<evidence type="ECO:0000256" key="4">
    <source>
        <dbReference type="ARBA" id="ARBA00022692"/>
    </source>
</evidence>
<keyword evidence="8 9" id="KW-0472">Membrane</keyword>
<dbReference type="InterPro" id="IPR005807">
    <property type="entry name" value="SecE_bac"/>
</dbReference>
<dbReference type="GO" id="GO:0005886">
    <property type="term" value="C:plasma membrane"/>
    <property type="evidence" value="ECO:0007669"/>
    <property type="project" value="UniProtKB-SubCell"/>
</dbReference>
<proteinExistence type="inferred from homology"/>
<dbReference type="InterPro" id="IPR001901">
    <property type="entry name" value="Translocase_SecE/Sec61-g"/>
</dbReference>
<dbReference type="HAMAP" id="MF_00422">
    <property type="entry name" value="SecE"/>
    <property type="match status" value="1"/>
</dbReference>
<evidence type="ECO:0000256" key="9">
    <source>
        <dbReference type="HAMAP-Rule" id="MF_00422"/>
    </source>
</evidence>
<dbReference type="Pfam" id="PF00584">
    <property type="entry name" value="SecE"/>
    <property type="match status" value="1"/>
</dbReference>
<feature type="transmembrane region" description="Helical" evidence="9">
    <location>
        <begin position="26"/>
        <end position="48"/>
    </location>
</feature>
<evidence type="ECO:0000256" key="3">
    <source>
        <dbReference type="ARBA" id="ARBA00022475"/>
    </source>
</evidence>
<name>A0A1F7HL23_9BACT</name>
<dbReference type="GO" id="GO:0006605">
    <property type="term" value="P:protein targeting"/>
    <property type="evidence" value="ECO:0007669"/>
    <property type="project" value="UniProtKB-UniRule"/>
</dbReference>
<comment type="subcellular location">
    <subcellularLocation>
        <location evidence="9">Cell membrane</location>
        <topology evidence="9">Single-pass membrane protein</topology>
    </subcellularLocation>
    <subcellularLocation>
        <location evidence="1">Membrane</location>
    </subcellularLocation>
</comment>
<keyword evidence="5 9" id="KW-0653">Protein transport</keyword>
<dbReference type="InterPro" id="IPR038379">
    <property type="entry name" value="SecE_sf"/>
</dbReference>
<keyword evidence="3 9" id="KW-1003">Cell membrane</keyword>
<evidence type="ECO:0000256" key="1">
    <source>
        <dbReference type="ARBA" id="ARBA00004370"/>
    </source>
</evidence>
<comment type="caution">
    <text evidence="10">The sequence shown here is derived from an EMBL/GenBank/DDBJ whole genome shotgun (WGS) entry which is preliminary data.</text>
</comment>
<dbReference type="AlphaFoldDB" id="A0A1F7HL23"/>
<dbReference type="GO" id="GO:0043952">
    <property type="term" value="P:protein transport by the Sec complex"/>
    <property type="evidence" value="ECO:0007669"/>
    <property type="project" value="UniProtKB-UniRule"/>
</dbReference>
<dbReference type="NCBIfam" id="TIGR00964">
    <property type="entry name" value="secE_bact"/>
    <property type="match status" value="1"/>
</dbReference>
<comment type="similarity">
    <text evidence="9">Belongs to the SecE/SEC61-gamma family.</text>
</comment>
<dbReference type="GO" id="GO:0065002">
    <property type="term" value="P:intracellular protein transmembrane transport"/>
    <property type="evidence" value="ECO:0007669"/>
    <property type="project" value="UniProtKB-UniRule"/>
</dbReference>
<dbReference type="Proteomes" id="UP000178098">
    <property type="component" value="Unassembled WGS sequence"/>
</dbReference>
<keyword evidence="7 9" id="KW-0811">Translocation</keyword>
<protein>
    <recommendedName>
        <fullName evidence="9">Protein translocase subunit SecE</fullName>
    </recommendedName>
</protein>
<comment type="function">
    <text evidence="9">Essential subunit of the Sec protein translocation channel SecYEG. Clamps together the 2 halves of SecY. May contact the channel plug during translocation.</text>
</comment>
<organism evidence="10 11">
    <name type="scientific">Candidatus Roizmanbacteria bacterium RIFCSPHIGHO2_02_FULL_43_11</name>
    <dbReference type="NCBI Taxonomy" id="1802043"/>
    <lineage>
        <taxon>Bacteria</taxon>
        <taxon>Candidatus Roizmaniibacteriota</taxon>
    </lineage>
</organism>
<reference evidence="10 11" key="1">
    <citation type="journal article" date="2016" name="Nat. Commun.">
        <title>Thousands of microbial genomes shed light on interconnected biogeochemical processes in an aquifer system.</title>
        <authorList>
            <person name="Anantharaman K."/>
            <person name="Brown C.T."/>
            <person name="Hug L.A."/>
            <person name="Sharon I."/>
            <person name="Castelle C.J."/>
            <person name="Probst A.J."/>
            <person name="Thomas B.C."/>
            <person name="Singh A."/>
            <person name="Wilkins M.J."/>
            <person name="Karaoz U."/>
            <person name="Brodie E.L."/>
            <person name="Williams K.H."/>
            <person name="Hubbard S.S."/>
            <person name="Banfield J.F."/>
        </authorList>
    </citation>
    <scope>NUCLEOTIDE SEQUENCE [LARGE SCALE GENOMIC DNA]</scope>
</reference>